<keyword evidence="3" id="KW-0678">Repressor</keyword>
<dbReference type="InterPro" id="IPR050457">
    <property type="entry name" value="ZnFinger_BTB_dom_contain"/>
</dbReference>
<dbReference type="InterPro" id="IPR043321">
    <property type="entry name" value="bZIP_BACH"/>
</dbReference>
<keyword evidence="7" id="KW-0238">DNA-binding</keyword>
<feature type="region of interest" description="Disordered" evidence="12">
    <location>
        <begin position="550"/>
        <end position="574"/>
    </location>
</feature>
<evidence type="ECO:0000256" key="2">
    <source>
        <dbReference type="ARBA" id="ARBA00008157"/>
    </source>
</evidence>
<dbReference type="GO" id="GO:0000978">
    <property type="term" value="F:RNA polymerase II cis-regulatory region sequence-specific DNA binding"/>
    <property type="evidence" value="ECO:0007669"/>
    <property type="project" value="TreeGrafter"/>
</dbReference>
<dbReference type="InterPro" id="IPR000210">
    <property type="entry name" value="BTB/POZ_dom"/>
</dbReference>
<dbReference type="FunFam" id="1.10.880.10:FF:000002">
    <property type="entry name" value="transcription regulator protein BACH2 isoform X1"/>
    <property type="match status" value="1"/>
</dbReference>
<name>A0A060WNR3_ONCMY</name>
<dbReference type="PANTHER" id="PTHR46105">
    <property type="entry name" value="AGAP004733-PA"/>
    <property type="match status" value="1"/>
</dbReference>
<dbReference type="InterPro" id="IPR004827">
    <property type="entry name" value="bZIP"/>
</dbReference>
<gene>
    <name evidence="15" type="ORF">GSONMT00042182001</name>
</gene>
<dbReference type="SUPFAM" id="SSF54695">
    <property type="entry name" value="POZ domain"/>
    <property type="match status" value="1"/>
</dbReference>
<evidence type="ECO:0000259" key="13">
    <source>
        <dbReference type="PROSITE" id="PS50097"/>
    </source>
</evidence>
<feature type="region of interest" description="Disordered" evidence="12">
    <location>
        <begin position="736"/>
        <end position="768"/>
    </location>
</feature>
<dbReference type="PROSITE" id="PS00036">
    <property type="entry name" value="BZIP_BASIC"/>
    <property type="match status" value="1"/>
</dbReference>
<dbReference type="AlphaFoldDB" id="A0A060WNR3"/>
<feature type="domain" description="BZIP" evidence="14">
    <location>
        <begin position="801"/>
        <end position="846"/>
    </location>
</feature>
<dbReference type="PaxDb" id="8022-A0A060WNR3"/>
<dbReference type="InterPro" id="IPR046347">
    <property type="entry name" value="bZIP_sf"/>
</dbReference>
<feature type="region of interest" description="Disordered" evidence="12">
    <location>
        <begin position="1"/>
        <end position="37"/>
    </location>
</feature>
<dbReference type="GO" id="GO:0005634">
    <property type="term" value="C:nucleus"/>
    <property type="evidence" value="ECO:0007669"/>
    <property type="project" value="UniProtKB-SubCell"/>
</dbReference>
<keyword evidence="9" id="KW-0804">Transcription</keyword>
<keyword evidence="5" id="KW-0832">Ubl conjugation</keyword>
<keyword evidence="4" id="KW-0597">Phosphoprotein</keyword>
<dbReference type="SMART" id="SM00225">
    <property type="entry name" value="BTB"/>
    <property type="match status" value="1"/>
</dbReference>
<dbReference type="PROSITE" id="PS50097">
    <property type="entry name" value="BTB"/>
    <property type="match status" value="1"/>
</dbReference>
<comment type="similarity">
    <text evidence="2">Belongs to the bZIP family. CNC subfamily.</text>
</comment>
<dbReference type="SUPFAM" id="SSF47454">
    <property type="entry name" value="A DNA-binding domain in eukaryotic transcription factors"/>
    <property type="match status" value="1"/>
</dbReference>
<dbReference type="SMART" id="SM00338">
    <property type="entry name" value="BRLZ"/>
    <property type="match status" value="1"/>
</dbReference>
<proteinExistence type="inferred from homology"/>
<dbReference type="InterPro" id="IPR008917">
    <property type="entry name" value="TF_DNA-bd_sf"/>
</dbReference>
<evidence type="ECO:0000256" key="12">
    <source>
        <dbReference type="SAM" id="MobiDB-lite"/>
    </source>
</evidence>
<evidence type="ECO:0000256" key="5">
    <source>
        <dbReference type="ARBA" id="ARBA00022843"/>
    </source>
</evidence>
<dbReference type="EMBL" id="FR904638">
    <property type="protein sequence ID" value="CDQ68692.1"/>
    <property type="molecule type" value="Genomic_DNA"/>
</dbReference>
<evidence type="ECO:0000256" key="10">
    <source>
        <dbReference type="ARBA" id="ARBA00023242"/>
    </source>
</evidence>
<evidence type="ECO:0000313" key="16">
    <source>
        <dbReference type="Proteomes" id="UP000193380"/>
    </source>
</evidence>
<evidence type="ECO:0000256" key="9">
    <source>
        <dbReference type="ARBA" id="ARBA00023163"/>
    </source>
</evidence>
<sequence length="980" mass="108858">MESLPERTQSPAPTEVKGQCAGQSGPELRAPISPTDINGLDSSIPMAYLTLDHQLQPLAPFSNSNESMAVFEQHCRMAQEYLKVETEIALLTQRKKELISELDQDEREQQNTSRLVQEHNKLLDENKSLSTYFHICKNKLERIQSQQQQKSMSLLWYVPHLTEHLNRMKVCALVRACTWARLYVYGGERQRFLFSIFVEERKKKRNLREMRSFASFGSIDCVSNKHLVCVLCSLQDVSRMSADEGARAHVRSGDAPMYVYESTVHCANVLLSLEDQRRQDILCDVTVVVEGTEIRAHRAVLAASSRYFLQVLLGHTHPEQEPIISLSDKVTARGFAPLLQFAYTAKLVLSKENIHEVIRCADFLGVHNLEDSCFRFLQAQLHSDTADHNNGLLCHKEHTDDLITEMDGSGGSASSEKLRVTLTSDLPRCPKYRKYQQACAKHSGENDDDDSTSSTRQGGQPHPLSPSRIKEEPRSWGEGEGSPPGLSEDSQDVLEMEMWPEPSERPPSRGSPSCLSSYLQRGLLDLSNPDSTLPTTPLTQQLLNNELSLAHNRDRDRNRGAFQGEGGRDLRAGSAGTVHLSVDDGLSKQEVELDRRSSVIFSSGVCDRLGTPSQSYCDRKSLEKDLLEITSKSLWTAQPTTSCPLPIKISPRSPPCEPRTRTSSSCSSFSYLEDVGSGDSPSNMPQFEFSSSPCSVSGSGLARCLVGEQREHGGMVVGEAIFSQGRAKIKCERSYGANSSDESGSFSEGDSESGPAREPGPEVKLPFPVDQITNLPRNDFQIMIKMHKLTSEQLEFIHDIRRRSKNRIAAQRCRKRKLDCIQNLEVEIRKLVHEKEKLLSERNQLKVCMGELWQNLSYLSQAVSQEVCREVQGNPEKTKALLPTHRPSDPTAATNSISIMASIDLTSNPSSPTSEGSLAKSPCSYESPVERDTEVSVLGQESSLEPGASPGVCSPTVSVDFCQEMTEKCTTEEQPGQACT</sequence>
<keyword evidence="8" id="KW-0010">Activator</keyword>
<feature type="region of interest" description="Disordered" evidence="12">
    <location>
        <begin position="904"/>
        <end position="955"/>
    </location>
</feature>
<feature type="compositionally biased region" description="Polar residues" evidence="12">
    <location>
        <begin position="1"/>
        <end position="12"/>
    </location>
</feature>
<dbReference type="PANTHER" id="PTHR46105:SF8">
    <property type="entry name" value="TRANSCRIPTION REGULATOR PROTEIN BACH2"/>
    <property type="match status" value="1"/>
</dbReference>
<evidence type="ECO:0000256" key="1">
    <source>
        <dbReference type="ARBA" id="ARBA00004123"/>
    </source>
</evidence>
<evidence type="ECO:0000256" key="4">
    <source>
        <dbReference type="ARBA" id="ARBA00022553"/>
    </source>
</evidence>
<dbReference type="FunFam" id="3.30.710.10:FF:000033">
    <property type="entry name" value="transcription regulator protein BACH2 isoform X1"/>
    <property type="match status" value="1"/>
</dbReference>
<accession>A0A060WNR3</accession>
<dbReference type="CDD" id="cd14719">
    <property type="entry name" value="bZIP_BACH"/>
    <property type="match status" value="1"/>
</dbReference>
<dbReference type="Pfam" id="PF00651">
    <property type="entry name" value="BTB"/>
    <property type="match status" value="1"/>
</dbReference>
<dbReference type="STRING" id="8022.A0A060WNR3"/>
<dbReference type="GO" id="GO:0000981">
    <property type="term" value="F:DNA-binding transcription factor activity, RNA polymerase II-specific"/>
    <property type="evidence" value="ECO:0007669"/>
    <property type="project" value="TreeGrafter"/>
</dbReference>
<evidence type="ECO:0000256" key="11">
    <source>
        <dbReference type="SAM" id="Coils"/>
    </source>
</evidence>
<protein>
    <submittedName>
        <fullName evidence="15">Uncharacterized protein</fullName>
    </submittedName>
</protein>
<comment type="subcellular location">
    <subcellularLocation>
        <location evidence="1">Nucleus</location>
    </subcellularLocation>
</comment>
<feature type="coiled-coil region" evidence="11">
    <location>
        <begin position="81"/>
        <end position="115"/>
    </location>
</feature>
<keyword evidence="10" id="KW-0539">Nucleus</keyword>
<evidence type="ECO:0000256" key="8">
    <source>
        <dbReference type="ARBA" id="ARBA00023159"/>
    </source>
</evidence>
<evidence type="ECO:0000256" key="7">
    <source>
        <dbReference type="ARBA" id="ARBA00023125"/>
    </source>
</evidence>
<dbReference type="InterPro" id="IPR004826">
    <property type="entry name" value="bZIP_Maf"/>
</dbReference>
<feature type="compositionally biased region" description="Polar residues" evidence="12">
    <location>
        <begin position="904"/>
        <end position="916"/>
    </location>
</feature>
<organism evidence="15 16">
    <name type="scientific">Oncorhynchus mykiss</name>
    <name type="common">Rainbow trout</name>
    <name type="synonym">Salmo gairdneri</name>
    <dbReference type="NCBI Taxonomy" id="8022"/>
    <lineage>
        <taxon>Eukaryota</taxon>
        <taxon>Metazoa</taxon>
        <taxon>Chordata</taxon>
        <taxon>Craniata</taxon>
        <taxon>Vertebrata</taxon>
        <taxon>Euteleostomi</taxon>
        <taxon>Actinopterygii</taxon>
        <taxon>Neopterygii</taxon>
        <taxon>Teleostei</taxon>
        <taxon>Protacanthopterygii</taxon>
        <taxon>Salmoniformes</taxon>
        <taxon>Salmonidae</taxon>
        <taxon>Salmoninae</taxon>
        <taxon>Oncorhynchus</taxon>
    </lineage>
</organism>
<reference evidence="15 16" key="1">
    <citation type="journal article" date="2014" name="Nat. Commun.">
        <title>The rainbow trout genome provides novel insights into evolution after whole-genome duplication in vertebrates.</title>
        <authorList>
            <person name="Berthelot C."/>
            <person name="Brunet F."/>
            <person name="Chalopin D."/>
            <person name="Juanchich A."/>
            <person name="Bernard M."/>
            <person name="Noel B."/>
            <person name="Bento P."/>
            <person name="Da Silva C."/>
            <person name="Labadie K."/>
            <person name="Alberti A."/>
            <person name="Aury J.M."/>
            <person name="Louis A."/>
            <person name="Dehais P."/>
            <person name="Bardou P."/>
            <person name="Montfort J."/>
            <person name="Klopp C."/>
            <person name="Cabau C."/>
            <person name="Gaspin C."/>
            <person name="Thorgaard G.H."/>
            <person name="Boussaha M."/>
            <person name="Quillet E."/>
            <person name="Guyomard R."/>
            <person name="Galiana D."/>
            <person name="Bobe J."/>
            <person name="Volff J.N."/>
            <person name="Genet C."/>
            <person name="Wincker P."/>
            <person name="Jaillon O."/>
            <person name="Roest Crollius H."/>
            <person name="Guiguen Y."/>
        </authorList>
    </citation>
    <scope>NUCLEOTIDE SEQUENCE [LARGE SCALE GENOMIC DNA]</scope>
</reference>
<dbReference type="Gene3D" id="3.30.710.10">
    <property type="entry name" value="Potassium Channel Kv1.1, Chain A"/>
    <property type="match status" value="1"/>
</dbReference>
<evidence type="ECO:0000256" key="3">
    <source>
        <dbReference type="ARBA" id="ARBA00022491"/>
    </source>
</evidence>
<dbReference type="PROSITE" id="PS50217">
    <property type="entry name" value="BZIP"/>
    <property type="match status" value="1"/>
</dbReference>
<feature type="domain" description="BTB" evidence="13">
    <location>
        <begin position="283"/>
        <end position="351"/>
    </location>
</feature>
<dbReference type="Gene3D" id="1.10.880.10">
    <property type="entry name" value="Transcription factor, Skn-1-like, DNA-binding domain"/>
    <property type="match status" value="1"/>
</dbReference>
<dbReference type="InterPro" id="IPR011333">
    <property type="entry name" value="SKP1/BTB/POZ_sf"/>
</dbReference>
<dbReference type="SUPFAM" id="SSF57959">
    <property type="entry name" value="Leucine zipper domain"/>
    <property type="match status" value="1"/>
</dbReference>
<evidence type="ECO:0000259" key="14">
    <source>
        <dbReference type="PROSITE" id="PS50217"/>
    </source>
</evidence>
<feature type="compositionally biased region" description="Low complexity" evidence="12">
    <location>
        <begin position="739"/>
        <end position="754"/>
    </location>
</feature>
<feature type="compositionally biased region" description="Basic and acidic residues" evidence="12">
    <location>
        <begin position="468"/>
        <end position="477"/>
    </location>
</feature>
<dbReference type="Proteomes" id="UP000193380">
    <property type="component" value="Chromosome 29"/>
</dbReference>
<keyword evidence="6" id="KW-0805">Transcription regulation</keyword>
<evidence type="ECO:0000256" key="6">
    <source>
        <dbReference type="ARBA" id="ARBA00023015"/>
    </source>
</evidence>
<dbReference type="Pfam" id="PF03131">
    <property type="entry name" value="bZIP_Maf"/>
    <property type="match status" value="1"/>
</dbReference>
<keyword evidence="11" id="KW-0175">Coiled coil</keyword>
<feature type="region of interest" description="Disordered" evidence="12">
    <location>
        <begin position="437"/>
        <end position="490"/>
    </location>
</feature>
<evidence type="ECO:0000313" key="15">
    <source>
        <dbReference type="EMBL" id="CDQ68692.1"/>
    </source>
</evidence>